<dbReference type="EMBL" id="JBAKIA010000002">
    <property type="protein sequence ID" value="MEJ8473509.1"/>
    <property type="molecule type" value="Genomic_DNA"/>
</dbReference>
<gene>
    <name evidence="5" type="ORF">V6575_05375</name>
</gene>
<keyword evidence="6" id="KW-1185">Reference proteome</keyword>
<sequence>MSLLRPTLSFDADPRIETGSHYLRPPTMGDFGPWAGLRAQSREFLRPWEPIWPADDLTKAGFRRRLRRYARDRRSGRSQPFFLFCAETDEILGGLTLSNIRKGVSQSVTLGYWMGVCHAGKGHMSSAVSAVLPYCFDVLGLHRVEAACLPSNAPSIKLLQKAGFEREGYARKYLLINGTWQDHILFGCLSSDLTSTYSDLPLSYGGKLKDFL</sequence>
<keyword evidence="1 5" id="KW-0808">Transferase</keyword>
<organism evidence="5 6">
    <name type="scientific">Roseibium algae</name>
    <dbReference type="NCBI Taxonomy" id="3123038"/>
    <lineage>
        <taxon>Bacteria</taxon>
        <taxon>Pseudomonadati</taxon>
        <taxon>Pseudomonadota</taxon>
        <taxon>Alphaproteobacteria</taxon>
        <taxon>Hyphomicrobiales</taxon>
        <taxon>Stappiaceae</taxon>
        <taxon>Roseibium</taxon>
    </lineage>
</organism>
<dbReference type="PROSITE" id="PS51186">
    <property type="entry name" value="GNAT"/>
    <property type="match status" value="1"/>
</dbReference>
<name>A0ABU8TH99_9HYPH</name>
<evidence type="ECO:0000259" key="4">
    <source>
        <dbReference type="PROSITE" id="PS51186"/>
    </source>
</evidence>
<dbReference type="GO" id="GO:0016740">
    <property type="term" value="F:transferase activity"/>
    <property type="evidence" value="ECO:0007669"/>
    <property type="project" value="UniProtKB-KW"/>
</dbReference>
<feature type="domain" description="N-acetyltransferase" evidence="4">
    <location>
        <begin position="35"/>
        <end position="191"/>
    </location>
</feature>
<dbReference type="RefSeq" id="WP_340273101.1">
    <property type="nucleotide sequence ID" value="NZ_JBAKIA010000002.1"/>
</dbReference>
<dbReference type="EC" id="2.-.-.-" evidence="5"/>
<protein>
    <submittedName>
        <fullName evidence="5">GNAT family protein</fullName>
        <ecNumber evidence="5">2.-.-.-</ecNumber>
    </submittedName>
</protein>
<evidence type="ECO:0000313" key="5">
    <source>
        <dbReference type="EMBL" id="MEJ8473509.1"/>
    </source>
</evidence>
<dbReference type="Pfam" id="PF13302">
    <property type="entry name" value="Acetyltransf_3"/>
    <property type="match status" value="1"/>
</dbReference>
<comment type="similarity">
    <text evidence="3">Belongs to the acetyltransferase family. RimJ subfamily.</text>
</comment>
<reference evidence="5 6" key="1">
    <citation type="submission" date="2024-02" db="EMBL/GenBank/DDBJ databases">
        <title>Roseibium algae sp. nov., isolated from marine alga (Grateloupia sp.), showing potential in myo-inositol conversion.</title>
        <authorList>
            <person name="Wang Y."/>
        </authorList>
    </citation>
    <scope>NUCLEOTIDE SEQUENCE [LARGE SCALE GENOMIC DNA]</scope>
    <source>
        <strain evidence="5 6">H3510</strain>
    </source>
</reference>
<dbReference type="Gene3D" id="3.40.630.30">
    <property type="match status" value="1"/>
</dbReference>
<dbReference type="Proteomes" id="UP001385499">
    <property type="component" value="Unassembled WGS sequence"/>
</dbReference>
<comment type="caution">
    <text evidence="5">The sequence shown here is derived from an EMBL/GenBank/DDBJ whole genome shotgun (WGS) entry which is preliminary data.</text>
</comment>
<dbReference type="PANTHER" id="PTHR43792:SF8">
    <property type="entry name" value="[RIBOSOMAL PROTEIN US5]-ALANINE N-ACETYLTRANSFERASE"/>
    <property type="match status" value="1"/>
</dbReference>
<dbReference type="SUPFAM" id="SSF55729">
    <property type="entry name" value="Acyl-CoA N-acyltransferases (Nat)"/>
    <property type="match status" value="1"/>
</dbReference>
<dbReference type="InterPro" id="IPR016181">
    <property type="entry name" value="Acyl_CoA_acyltransferase"/>
</dbReference>
<proteinExistence type="inferred from homology"/>
<dbReference type="InterPro" id="IPR000182">
    <property type="entry name" value="GNAT_dom"/>
</dbReference>
<evidence type="ECO:0000256" key="1">
    <source>
        <dbReference type="ARBA" id="ARBA00022679"/>
    </source>
</evidence>
<dbReference type="InterPro" id="IPR051531">
    <property type="entry name" value="N-acetyltransferase"/>
</dbReference>
<keyword evidence="2" id="KW-0012">Acyltransferase</keyword>
<evidence type="ECO:0000256" key="3">
    <source>
        <dbReference type="ARBA" id="ARBA00038502"/>
    </source>
</evidence>
<evidence type="ECO:0000256" key="2">
    <source>
        <dbReference type="ARBA" id="ARBA00023315"/>
    </source>
</evidence>
<dbReference type="PANTHER" id="PTHR43792">
    <property type="entry name" value="GNAT FAMILY, PUTATIVE (AFU_ORTHOLOGUE AFUA_3G00765)-RELATED-RELATED"/>
    <property type="match status" value="1"/>
</dbReference>
<accession>A0ABU8TH99</accession>
<evidence type="ECO:0000313" key="6">
    <source>
        <dbReference type="Proteomes" id="UP001385499"/>
    </source>
</evidence>